<proteinExistence type="inferred from homology"/>
<gene>
    <name evidence="4" type="ORF">VN97_g7020</name>
</gene>
<name>A0AAI9TH44_PENTH</name>
<comment type="caution">
    <text evidence="4">The sequence shown here is derived from an EMBL/GenBank/DDBJ whole genome shotgun (WGS) entry which is preliminary data.</text>
</comment>
<evidence type="ECO:0000256" key="2">
    <source>
        <dbReference type="ARBA" id="ARBA00038157"/>
    </source>
</evidence>
<dbReference type="InterPro" id="IPR023210">
    <property type="entry name" value="NADP_OxRdtase_dom"/>
</dbReference>
<evidence type="ECO:0000256" key="1">
    <source>
        <dbReference type="ARBA" id="ARBA00023002"/>
    </source>
</evidence>
<dbReference type="PANTHER" id="PTHR43364">
    <property type="entry name" value="NADH-SPECIFIC METHYLGLYOXAL REDUCTASE-RELATED"/>
    <property type="match status" value="1"/>
</dbReference>
<reference evidence="4" key="1">
    <citation type="submission" date="2015-06" db="EMBL/GenBank/DDBJ databases">
        <authorList>
            <person name="Nguyen H."/>
        </authorList>
    </citation>
    <scope>NUCLEOTIDE SEQUENCE</scope>
    <source>
        <strain evidence="4">DAOM 180753</strain>
    </source>
</reference>
<dbReference type="InterPro" id="IPR036812">
    <property type="entry name" value="NAD(P)_OxRdtase_dom_sf"/>
</dbReference>
<dbReference type="AlphaFoldDB" id="A0AAI9TH44"/>
<dbReference type="Gene3D" id="3.20.20.100">
    <property type="entry name" value="NADP-dependent oxidoreductase domain"/>
    <property type="match status" value="1"/>
</dbReference>
<evidence type="ECO:0000259" key="3">
    <source>
        <dbReference type="Pfam" id="PF00248"/>
    </source>
</evidence>
<evidence type="ECO:0000313" key="5">
    <source>
        <dbReference type="Proteomes" id="UP001227192"/>
    </source>
</evidence>
<feature type="domain" description="NADP-dependent oxidoreductase" evidence="3">
    <location>
        <begin position="70"/>
        <end position="361"/>
    </location>
</feature>
<dbReference type="PANTHER" id="PTHR43364:SF4">
    <property type="entry name" value="NAD(P)-LINKED OXIDOREDUCTASE SUPERFAMILY PROTEIN"/>
    <property type="match status" value="1"/>
</dbReference>
<dbReference type="SUPFAM" id="SSF51430">
    <property type="entry name" value="NAD(P)-linked oxidoreductase"/>
    <property type="match status" value="1"/>
</dbReference>
<comment type="similarity">
    <text evidence="2">Belongs to the aldo/keto reductase family. Aldo/keto reductase 2 subfamily.</text>
</comment>
<dbReference type="Proteomes" id="UP001227192">
    <property type="component" value="Unassembled WGS sequence"/>
</dbReference>
<organism evidence="4 5">
    <name type="scientific">Penicillium thymicola</name>
    <dbReference type="NCBI Taxonomy" id="293382"/>
    <lineage>
        <taxon>Eukaryota</taxon>
        <taxon>Fungi</taxon>
        <taxon>Dikarya</taxon>
        <taxon>Ascomycota</taxon>
        <taxon>Pezizomycotina</taxon>
        <taxon>Eurotiomycetes</taxon>
        <taxon>Eurotiomycetidae</taxon>
        <taxon>Eurotiales</taxon>
        <taxon>Aspergillaceae</taxon>
        <taxon>Penicillium</taxon>
    </lineage>
</organism>
<dbReference type="PRINTS" id="PR00069">
    <property type="entry name" value="ALDKETRDTASE"/>
</dbReference>
<keyword evidence="1" id="KW-0560">Oxidoreductase</keyword>
<dbReference type="GO" id="GO:0016491">
    <property type="term" value="F:oxidoreductase activity"/>
    <property type="evidence" value="ECO:0007669"/>
    <property type="project" value="UniProtKB-KW"/>
</dbReference>
<dbReference type="InterPro" id="IPR050523">
    <property type="entry name" value="AKR_Detox_Biosynth"/>
</dbReference>
<sequence>MATPSTQYMMQAGLAAGMTDTQGMHSPHPKPVDPHLSDPVNMLPPDLTPDSKSRIALHGVGGKDVLVPYLSIGAWLWGDKAIFNHNPTRDLPRIHAAWAKLKSVGLTFVDTAQSYGDGESELICGTLFRDMPRDSFVVQTKWLSTPDMTNTLMQAGGPKSKLKDSLIRLNLDYVDIYLVHGPIHPSKISTVAKGMADCVESGMARAVGVANYDTKEMIKMADELAKHDVPLSVCQCKYSVVRRLPEVSGMIRECKKRSICFQGFASLAEGRISGKYSRFNEPQRRRRFSSHPIHLLEPTINVLKSIAENRHVPVPAVALNYSINKGVLPLVGVRDAGQAEQDMQALGWRLTEDEMKQIEAVSLQGSRSSFMQHVVNGGREPMVSLADLTQSSSHHICSSHIILPPDGEYCVLRGIYDIVLIASCNVTLNGIKVSILR</sequence>
<dbReference type="InterPro" id="IPR020471">
    <property type="entry name" value="AKR"/>
</dbReference>
<dbReference type="Pfam" id="PF00248">
    <property type="entry name" value="Aldo_ket_red"/>
    <property type="match status" value="1"/>
</dbReference>
<protein>
    <recommendedName>
        <fullName evidence="3">NADP-dependent oxidoreductase domain-containing protein</fullName>
    </recommendedName>
</protein>
<dbReference type="EMBL" id="LACB01000215">
    <property type="protein sequence ID" value="KAJ9486319.1"/>
    <property type="molecule type" value="Genomic_DNA"/>
</dbReference>
<evidence type="ECO:0000313" key="4">
    <source>
        <dbReference type="EMBL" id="KAJ9486319.1"/>
    </source>
</evidence>
<reference evidence="4" key="2">
    <citation type="journal article" date="2016" name="Fungal Biol.">
        <title>Ochratoxin A production by Penicillium thymicola.</title>
        <authorList>
            <person name="Nguyen H.D.T."/>
            <person name="McMullin D.R."/>
            <person name="Ponomareva E."/>
            <person name="Riley R."/>
            <person name="Pomraning K.R."/>
            <person name="Baker S.E."/>
            <person name="Seifert K.A."/>
        </authorList>
    </citation>
    <scope>NUCLEOTIDE SEQUENCE</scope>
    <source>
        <strain evidence="4">DAOM 180753</strain>
    </source>
</reference>
<accession>A0AAI9TH44</accession>
<keyword evidence="5" id="KW-1185">Reference proteome</keyword>